<organism evidence="1 2">
    <name type="scientific">Pleurodeles waltl</name>
    <name type="common">Iberian ribbed newt</name>
    <dbReference type="NCBI Taxonomy" id="8319"/>
    <lineage>
        <taxon>Eukaryota</taxon>
        <taxon>Metazoa</taxon>
        <taxon>Chordata</taxon>
        <taxon>Craniata</taxon>
        <taxon>Vertebrata</taxon>
        <taxon>Euteleostomi</taxon>
        <taxon>Amphibia</taxon>
        <taxon>Batrachia</taxon>
        <taxon>Caudata</taxon>
        <taxon>Salamandroidea</taxon>
        <taxon>Salamandridae</taxon>
        <taxon>Pleurodelinae</taxon>
        <taxon>Pleurodeles</taxon>
    </lineage>
</organism>
<evidence type="ECO:0000313" key="2">
    <source>
        <dbReference type="Proteomes" id="UP001066276"/>
    </source>
</evidence>
<accession>A0AAV7U5T9</accession>
<dbReference type="Proteomes" id="UP001066276">
    <property type="component" value="Chromosome 3_1"/>
</dbReference>
<dbReference type="AlphaFoldDB" id="A0AAV7U5T9"/>
<reference evidence="1" key="1">
    <citation type="journal article" date="2022" name="bioRxiv">
        <title>Sequencing and chromosome-scale assembly of the giantPleurodeles waltlgenome.</title>
        <authorList>
            <person name="Brown T."/>
            <person name="Elewa A."/>
            <person name="Iarovenko S."/>
            <person name="Subramanian E."/>
            <person name="Araus A.J."/>
            <person name="Petzold A."/>
            <person name="Susuki M."/>
            <person name="Suzuki K.-i.T."/>
            <person name="Hayashi T."/>
            <person name="Toyoda A."/>
            <person name="Oliveira C."/>
            <person name="Osipova E."/>
            <person name="Leigh N.D."/>
            <person name="Simon A."/>
            <person name="Yun M.H."/>
        </authorList>
    </citation>
    <scope>NUCLEOTIDE SEQUENCE</scope>
    <source>
        <strain evidence="1">20211129_DDA</strain>
        <tissue evidence="1">Liver</tissue>
    </source>
</reference>
<protein>
    <submittedName>
        <fullName evidence="1">Uncharacterized protein</fullName>
    </submittedName>
</protein>
<comment type="caution">
    <text evidence="1">The sequence shown here is derived from an EMBL/GenBank/DDBJ whole genome shotgun (WGS) entry which is preliminary data.</text>
</comment>
<sequence length="104" mass="11436">MSRRVSRPISHLLLVRPHGCLRRLLVRNLDWQPGLASRHSVLSRQASGGYVAAHRSLSARLVVPFTVSSSCEEKPVEDGYSALCGAFAGSAMLRSNYCIFRVPV</sequence>
<dbReference type="EMBL" id="JANPWB010000005">
    <property type="protein sequence ID" value="KAJ1184036.1"/>
    <property type="molecule type" value="Genomic_DNA"/>
</dbReference>
<gene>
    <name evidence="1" type="ORF">NDU88_000846</name>
</gene>
<name>A0AAV7U5T9_PLEWA</name>
<proteinExistence type="predicted"/>
<keyword evidence="2" id="KW-1185">Reference proteome</keyword>
<evidence type="ECO:0000313" key="1">
    <source>
        <dbReference type="EMBL" id="KAJ1184036.1"/>
    </source>
</evidence>